<dbReference type="KEGG" id="bvi:Bcep1808_2264"/>
<evidence type="ECO:0000313" key="2">
    <source>
        <dbReference type="Proteomes" id="UP000002287"/>
    </source>
</evidence>
<reference evidence="2" key="1">
    <citation type="submission" date="2007-03" db="EMBL/GenBank/DDBJ databases">
        <title>Complete sequence of chromosome 1 of Burkholderia vietnamiensis G4.</title>
        <authorList>
            <consortium name="US DOE Joint Genome Institute"/>
            <person name="Copeland A."/>
            <person name="Lucas S."/>
            <person name="Lapidus A."/>
            <person name="Barry K."/>
            <person name="Detter J.C."/>
            <person name="Glavina del Rio T."/>
            <person name="Hammon N."/>
            <person name="Israni S."/>
            <person name="Dalin E."/>
            <person name="Tice H."/>
            <person name="Pitluck S."/>
            <person name="Chain P."/>
            <person name="Malfatti S."/>
            <person name="Shin M."/>
            <person name="Vergez L."/>
            <person name="Schmutz J."/>
            <person name="Larimer F."/>
            <person name="Land M."/>
            <person name="Hauser L."/>
            <person name="Kyrpides N."/>
            <person name="Tiedje J."/>
            <person name="Richardson P."/>
        </authorList>
    </citation>
    <scope>NUCLEOTIDE SEQUENCE [LARGE SCALE GENOMIC DNA]</scope>
    <source>
        <strain evidence="2">G4 / LMG 22486</strain>
    </source>
</reference>
<dbReference type="EMBL" id="CP000614">
    <property type="protein sequence ID" value="ABO55263.1"/>
    <property type="molecule type" value="Genomic_DNA"/>
</dbReference>
<organism evidence="1 2">
    <name type="scientific">Burkholderia vietnamiensis (strain G4 / LMG 22486)</name>
    <name type="common">Burkholderia cepacia (strain R1808)</name>
    <dbReference type="NCBI Taxonomy" id="269482"/>
    <lineage>
        <taxon>Bacteria</taxon>
        <taxon>Pseudomonadati</taxon>
        <taxon>Pseudomonadota</taxon>
        <taxon>Betaproteobacteria</taxon>
        <taxon>Burkholderiales</taxon>
        <taxon>Burkholderiaceae</taxon>
        <taxon>Burkholderia</taxon>
        <taxon>Burkholderia cepacia complex</taxon>
    </lineage>
</organism>
<gene>
    <name evidence="1" type="ordered locus">Bcep1808_2264</name>
</gene>
<sequence>MRIDRIQAKTRTRMQSRVAHLQVDTPDAGRHPLHTAHADQCNPFALLRMKPAFIVTSNSTYYAVHHGQLAALYCPITVNQASRRAFPLPSIECPPIRRATPSNPDISFLFRIRRACKVVRLPQSRKLPR</sequence>
<evidence type="ECO:0000313" key="1">
    <source>
        <dbReference type="EMBL" id="ABO55263.1"/>
    </source>
</evidence>
<protein>
    <submittedName>
        <fullName evidence="1">Uncharacterized protein</fullName>
    </submittedName>
</protein>
<dbReference type="AlphaFoldDB" id="A4JG60"/>
<proteinExistence type="predicted"/>
<accession>A4JG60</accession>
<dbReference type="HOGENOM" id="CLU_1944709_0_0_4"/>
<name>A4JG60_BURVG</name>
<dbReference type="Proteomes" id="UP000002287">
    <property type="component" value="Chromosome 1"/>
</dbReference>